<accession>A0A7R6PTA0</accession>
<name>A0A7R6PTA0_9BACT</name>
<dbReference type="PRINTS" id="PR00598">
    <property type="entry name" value="HTHMARR"/>
</dbReference>
<dbReference type="EMBL" id="AP017470">
    <property type="protein sequence ID" value="BBB32232.1"/>
    <property type="molecule type" value="Genomic_DNA"/>
</dbReference>
<sequence>MGIDFSTMSVLTKFLHLNHLFLSKRIKEIDPALSKPHAGIIIHMLPDTPYKVGELAKMLDVTPGAITQATKPLIKEGYLLRENGEDLRTVYLKLTKKGVDLRGKILNEFKKLNNTMLDFLTDNEKKIFLSLLQKITDELEKRIEDYD</sequence>
<keyword evidence="3" id="KW-0804">Transcription</keyword>
<dbReference type="KEGG" id="thyd:TTHT_0657"/>
<dbReference type="Proteomes" id="UP000595564">
    <property type="component" value="Chromosome"/>
</dbReference>
<dbReference type="GO" id="GO:0003677">
    <property type="term" value="F:DNA binding"/>
    <property type="evidence" value="ECO:0007669"/>
    <property type="project" value="UniProtKB-KW"/>
</dbReference>
<dbReference type="InterPro" id="IPR000835">
    <property type="entry name" value="HTH_MarR-typ"/>
</dbReference>
<organism evidence="5 6">
    <name type="scientific">Thermotomaculum hydrothermale</name>
    <dbReference type="NCBI Taxonomy" id="981385"/>
    <lineage>
        <taxon>Bacteria</taxon>
        <taxon>Pseudomonadati</taxon>
        <taxon>Acidobacteriota</taxon>
        <taxon>Holophagae</taxon>
        <taxon>Thermotomaculales</taxon>
        <taxon>Thermotomaculaceae</taxon>
        <taxon>Thermotomaculum</taxon>
    </lineage>
</organism>
<evidence type="ECO:0000259" key="4">
    <source>
        <dbReference type="PROSITE" id="PS50995"/>
    </source>
</evidence>
<dbReference type="InterPro" id="IPR036390">
    <property type="entry name" value="WH_DNA-bd_sf"/>
</dbReference>
<dbReference type="PROSITE" id="PS50995">
    <property type="entry name" value="HTH_MARR_2"/>
    <property type="match status" value="1"/>
</dbReference>
<feature type="domain" description="HTH marR-type" evidence="4">
    <location>
        <begin position="8"/>
        <end position="137"/>
    </location>
</feature>
<dbReference type="Gene3D" id="1.10.10.10">
    <property type="entry name" value="Winged helix-like DNA-binding domain superfamily/Winged helix DNA-binding domain"/>
    <property type="match status" value="1"/>
</dbReference>
<proteinExistence type="predicted"/>
<evidence type="ECO:0000313" key="5">
    <source>
        <dbReference type="EMBL" id="BBB32232.1"/>
    </source>
</evidence>
<keyword evidence="6" id="KW-1185">Reference proteome</keyword>
<evidence type="ECO:0000256" key="2">
    <source>
        <dbReference type="ARBA" id="ARBA00023125"/>
    </source>
</evidence>
<dbReference type="RefSeq" id="WP_201328575.1">
    <property type="nucleotide sequence ID" value="NZ_AP017470.1"/>
</dbReference>
<reference evidence="5 6" key="1">
    <citation type="journal article" date="2012" name="Extremophiles">
        <title>Thermotomaculum hydrothermale gen. nov., sp. nov., a novel heterotrophic thermophile within the phylum Acidobacteria from a deep-sea hydrothermal vent chimney in the Southern Okinawa Trough.</title>
        <authorList>
            <person name="Izumi H."/>
            <person name="Nunoura T."/>
            <person name="Miyazaki M."/>
            <person name="Mino S."/>
            <person name="Toki T."/>
            <person name="Takai K."/>
            <person name="Sako Y."/>
            <person name="Sawabe T."/>
            <person name="Nakagawa S."/>
        </authorList>
    </citation>
    <scope>NUCLEOTIDE SEQUENCE [LARGE SCALE GENOMIC DNA]</scope>
    <source>
        <strain evidence="5 6">AC55</strain>
    </source>
</reference>
<evidence type="ECO:0000256" key="1">
    <source>
        <dbReference type="ARBA" id="ARBA00023015"/>
    </source>
</evidence>
<dbReference type="SUPFAM" id="SSF46785">
    <property type="entry name" value="Winged helix' DNA-binding domain"/>
    <property type="match status" value="1"/>
</dbReference>
<dbReference type="PANTHER" id="PTHR42756">
    <property type="entry name" value="TRANSCRIPTIONAL REGULATOR, MARR"/>
    <property type="match status" value="1"/>
</dbReference>
<keyword evidence="2" id="KW-0238">DNA-binding</keyword>
<dbReference type="PANTHER" id="PTHR42756:SF1">
    <property type="entry name" value="TRANSCRIPTIONAL REPRESSOR OF EMRAB OPERON"/>
    <property type="match status" value="1"/>
</dbReference>
<dbReference type="InterPro" id="IPR036388">
    <property type="entry name" value="WH-like_DNA-bd_sf"/>
</dbReference>
<gene>
    <name evidence="5" type="ORF">TTHT_0657</name>
</gene>
<protein>
    <submittedName>
        <fullName evidence="5">MarR family transcriptional regulator</fullName>
    </submittedName>
</protein>
<evidence type="ECO:0000313" key="6">
    <source>
        <dbReference type="Proteomes" id="UP000595564"/>
    </source>
</evidence>
<dbReference type="GO" id="GO:0003700">
    <property type="term" value="F:DNA-binding transcription factor activity"/>
    <property type="evidence" value="ECO:0007669"/>
    <property type="project" value="InterPro"/>
</dbReference>
<dbReference type="AlphaFoldDB" id="A0A7R6PTA0"/>
<dbReference type="SMART" id="SM00347">
    <property type="entry name" value="HTH_MARR"/>
    <property type="match status" value="1"/>
</dbReference>
<evidence type="ECO:0000256" key="3">
    <source>
        <dbReference type="ARBA" id="ARBA00023163"/>
    </source>
</evidence>
<keyword evidence="1" id="KW-0805">Transcription regulation</keyword>